<evidence type="ECO:0000256" key="15">
    <source>
        <dbReference type="ARBA" id="ARBA00063833"/>
    </source>
</evidence>
<comment type="caution">
    <text evidence="20">The sequence shown here is derived from an EMBL/GenBank/DDBJ whole genome shotgun (WGS) entry which is preliminary data.</text>
</comment>
<reference evidence="20" key="1">
    <citation type="submission" date="2021-11" db="EMBL/GenBank/DDBJ databases">
        <title>Vibrio ZSDE26 sp. nov. and Vibrio ZSDZ34 sp. nov., isolated from coastal seawater in Qingdao.</title>
        <authorList>
            <person name="Zhang P."/>
        </authorList>
    </citation>
    <scope>NUCLEOTIDE SEQUENCE</scope>
    <source>
        <strain evidence="20">ZSDE26</strain>
    </source>
</reference>
<feature type="transmembrane region" description="Helical" evidence="17">
    <location>
        <begin position="280"/>
        <end position="304"/>
    </location>
</feature>
<sequence>MRDLLPYFKLYKKHWFGLSLGMILAFATVFASIGLLTLSGWFLSAAAVAGLTIARETFNYMLPGAFVRGFAMARTAGRWGERVVSHNATFKLLTDLRIFFFKKLTPLIPGKISTLRDGDLLNRLVADVDAMDHVYLRLLSPVVVSFFGIVALTTFLSWWDLTLGLTLGGILLALLIIWPILFYKLGKRNGQQLTENKSKFRISTLDWIEGYSELTLFGAEARYRNAIIEAQNKLINNQFVNAHYSGLAQALLMLANGWTLVLILWLSADGVGGNPPDPMIALVAFATMASFELLMPIAGAFQFLGQTLTSARRLNEVTMAEPDVVFTQNTADAVESHCIDFKGVTFHYPDSSQPVLKNIDLSIADKEKIAIVGQTGSGKSTLLQLINRYWDPQQGQVSIAGSSLAQWNESQLRSSISVVSQRVDVLNGTLRDNLLMAEPKANDEMLAETLTNVGLEKLLEELGLDTWLGDGGRQLSGGEKRRIGIARALLHNAPILLLDEPTEGLDKQTEQQIMTLLESHFADKTVLFITHRLVNLHKMDKVCLIEQGDIVELGSHEELLAKRGRYFQLTQTL</sequence>
<keyword evidence="10 17" id="KW-1133">Transmembrane helix</keyword>
<keyword evidence="9" id="KW-0029">Amino-acid transport</keyword>
<evidence type="ECO:0000259" key="18">
    <source>
        <dbReference type="PROSITE" id="PS50893"/>
    </source>
</evidence>
<evidence type="ECO:0000256" key="4">
    <source>
        <dbReference type="ARBA" id="ARBA00022519"/>
    </source>
</evidence>
<dbReference type="PROSITE" id="PS00211">
    <property type="entry name" value="ABC_TRANSPORTER_1"/>
    <property type="match status" value="1"/>
</dbReference>
<dbReference type="PANTHER" id="PTHR24221">
    <property type="entry name" value="ATP-BINDING CASSETTE SUB-FAMILY B"/>
    <property type="match status" value="1"/>
</dbReference>
<evidence type="ECO:0000256" key="16">
    <source>
        <dbReference type="ARBA" id="ARBA00071411"/>
    </source>
</evidence>
<dbReference type="InterPro" id="IPR003439">
    <property type="entry name" value="ABC_transporter-like_ATP-bd"/>
</dbReference>
<dbReference type="InterPro" id="IPR039421">
    <property type="entry name" value="Type_1_exporter"/>
</dbReference>
<keyword evidence="11 17" id="KW-0472">Membrane</keyword>
<dbReference type="EMBL" id="JAJHVV010000001">
    <property type="protein sequence ID" value="MCK6261849.1"/>
    <property type="molecule type" value="Genomic_DNA"/>
</dbReference>
<dbReference type="CDD" id="cd18585">
    <property type="entry name" value="ABC_6TM_CydC"/>
    <property type="match status" value="1"/>
</dbReference>
<evidence type="ECO:0000256" key="3">
    <source>
        <dbReference type="ARBA" id="ARBA00022475"/>
    </source>
</evidence>
<dbReference type="FunFam" id="3.40.50.300:FF:000854">
    <property type="entry name" value="Multidrug ABC transporter ATP-binding protein"/>
    <property type="match status" value="1"/>
</dbReference>
<dbReference type="InterPro" id="IPR027417">
    <property type="entry name" value="P-loop_NTPase"/>
</dbReference>
<name>A0A9X1XLL8_9VIBR</name>
<dbReference type="Pfam" id="PF00664">
    <property type="entry name" value="ABC_membrane"/>
    <property type="match status" value="1"/>
</dbReference>
<evidence type="ECO:0000259" key="19">
    <source>
        <dbReference type="PROSITE" id="PS50929"/>
    </source>
</evidence>
<dbReference type="NCBIfam" id="NF008364">
    <property type="entry name" value="PRK11160.1"/>
    <property type="match status" value="1"/>
</dbReference>
<evidence type="ECO:0000256" key="2">
    <source>
        <dbReference type="ARBA" id="ARBA00022448"/>
    </source>
</evidence>
<dbReference type="NCBIfam" id="TIGR02868">
    <property type="entry name" value="CydC"/>
    <property type="match status" value="1"/>
</dbReference>
<evidence type="ECO:0000256" key="6">
    <source>
        <dbReference type="ARBA" id="ARBA00022741"/>
    </source>
</evidence>
<evidence type="ECO:0000256" key="17">
    <source>
        <dbReference type="SAM" id="Phobius"/>
    </source>
</evidence>
<keyword evidence="5 17" id="KW-0812">Transmembrane</keyword>
<gene>
    <name evidence="20" type="primary">cydC</name>
    <name evidence="20" type="ORF">KP803_01020</name>
</gene>
<dbReference type="InterPro" id="IPR014223">
    <property type="entry name" value="ABC_CydC/D"/>
</dbReference>
<comment type="similarity">
    <text evidence="14">Belongs to the ABC transporter superfamily. Cysteine exporter (TC 3.A.1.129.1) family.</text>
</comment>
<dbReference type="Pfam" id="PF00005">
    <property type="entry name" value="ABC_tran"/>
    <property type="match status" value="1"/>
</dbReference>
<dbReference type="Gene3D" id="1.20.1560.10">
    <property type="entry name" value="ABC transporter type 1, transmembrane domain"/>
    <property type="match status" value="1"/>
</dbReference>
<keyword evidence="4" id="KW-0997">Cell inner membrane</keyword>
<dbReference type="SUPFAM" id="SSF52540">
    <property type="entry name" value="P-loop containing nucleoside triphosphate hydrolases"/>
    <property type="match status" value="1"/>
</dbReference>
<evidence type="ECO:0000256" key="5">
    <source>
        <dbReference type="ARBA" id="ARBA00022692"/>
    </source>
</evidence>
<dbReference type="FunFam" id="1.20.1560.10:FF:000060">
    <property type="entry name" value="Cysteine/glutathione ABC transporter ATP-binding protein/permease CydC"/>
    <property type="match status" value="1"/>
</dbReference>
<evidence type="ECO:0000256" key="14">
    <source>
        <dbReference type="ARBA" id="ARBA00061534"/>
    </source>
</evidence>
<dbReference type="GO" id="GO:0006865">
    <property type="term" value="P:amino acid transport"/>
    <property type="evidence" value="ECO:0007669"/>
    <property type="project" value="UniProtKB-KW"/>
</dbReference>
<feature type="domain" description="ABC transporter" evidence="18">
    <location>
        <begin position="339"/>
        <end position="572"/>
    </location>
</feature>
<keyword evidence="3" id="KW-1003">Cell membrane</keyword>
<dbReference type="GO" id="GO:0016887">
    <property type="term" value="F:ATP hydrolysis activity"/>
    <property type="evidence" value="ECO:0007669"/>
    <property type="project" value="InterPro"/>
</dbReference>
<dbReference type="InterPro" id="IPR003593">
    <property type="entry name" value="AAA+_ATPase"/>
</dbReference>
<evidence type="ECO:0000256" key="1">
    <source>
        <dbReference type="ARBA" id="ARBA00004429"/>
    </source>
</evidence>
<evidence type="ECO:0000256" key="11">
    <source>
        <dbReference type="ARBA" id="ARBA00023136"/>
    </source>
</evidence>
<dbReference type="RefSeq" id="WP_248006969.1">
    <property type="nucleotide sequence ID" value="NZ_JAJHVV010000001.1"/>
</dbReference>
<feature type="domain" description="ABC transmembrane type-1" evidence="19">
    <location>
        <begin position="20"/>
        <end position="313"/>
    </location>
</feature>
<dbReference type="Proteomes" id="UP001139559">
    <property type="component" value="Unassembled WGS sequence"/>
</dbReference>
<feature type="transmembrane region" description="Helical" evidence="17">
    <location>
        <begin position="247"/>
        <end position="268"/>
    </location>
</feature>
<dbReference type="InterPro" id="IPR011527">
    <property type="entry name" value="ABC1_TM_dom"/>
</dbReference>
<evidence type="ECO:0000313" key="20">
    <source>
        <dbReference type="EMBL" id="MCK6261849.1"/>
    </source>
</evidence>
<comment type="subunit">
    <text evidence="15">Forms a heterodimer with CydD.</text>
</comment>
<evidence type="ECO:0000256" key="12">
    <source>
        <dbReference type="ARBA" id="ARBA00050301"/>
    </source>
</evidence>
<proteinExistence type="inferred from homology"/>
<dbReference type="PROSITE" id="PS50929">
    <property type="entry name" value="ABC_TM1F"/>
    <property type="match status" value="1"/>
</dbReference>
<organism evidence="20 21">
    <name type="scientific">Vibrio amylolyticus</name>
    <dbReference type="NCBI Taxonomy" id="2847292"/>
    <lineage>
        <taxon>Bacteria</taxon>
        <taxon>Pseudomonadati</taxon>
        <taxon>Pseudomonadota</taxon>
        <taxon>Gammaproteobacteria</taxon>
        <taxon>Vibrionales</taxon>
        <taxon>Vibrionaceae</taxon>
        <taxon>Vibrio</taxon>
    </lineage>
</organism>
<dbReference type="InterPro" id="IPR017871">
    <property type="entry name" value="ABC_transporter-like_CS"/>
</dbReference>
<keyword evidence="7 20" id="KW-0067">ATP-binding</keyword>
<dbReference type="CDD" id="cd03228">
    <property type="entry name" value="ABCC_MRP_Like"/>
    <property type="match status" value="1"/>
</dbReference>
<keyword evidence="21" id="KW-1185">Reference proteome</keyword>
<evidence type="ECO:0000256" key="9">
    <source>
        <dbReference type="ARBA" id="ARBA00022970"/>
    </source>
</evidence>
<evidence type="ECO:0000313" key="21">
    <source>
        <dbReference type="Proteomes" id="UP001139559"/>
    </source>
</evidence>
<feature type="transmembrane region" description="Helical" evidence="17">
    <location>
        <begin position="20"/>
        <end position="53"/>
    </location>
</feature>
<comment type="subcellular location">
    <subcellularLocation>
        <location evidence="1">Cell inner membrane</location>
        <topology evidence="1">Multi-pass membrane protein</topology>
    </subcellularLocation>
</comment>
<comment type="catalytic activity">
    <reaction evidence="13">
        <text>L-cysteine(in) + ATP + H2O = L-cysteine(out) + ADP + phosphate + H(+)</text>
        <dbReference type="Rhea" id="RHEA:29783"/>
        <dbReference type="ChEBI" id="CHEBI:15377"/>
        <dbReference type="ChEBI" id="CHEBI:15378"/>
        <dbReference type="ChEBI" id="CHEBI:30616"/>
        <dbReference type="ChEBI" id="CHEBI:35235"/>
        <dbReference type="ChEBI" id="CHEBI:43474"/>
        <dbReference type="ChEBI" id="CHEBI:456216"/>
    </reaction>
    <physiologicalReaction direction="left-to-right" evidence="13">
        <dbReference type="Rhea" id="RHEA:29784"/>
    </physiologicalReaction>
</comment>
<dbReference type="GO" id="GO:0005886">
    <property type="term" value="C:plasma membrane"/>
    <property type="evidence" value="ECO:0007669"/>
    <property type="project" value="UniProtKB-SubCell"/>
</dbReference>
<evidence type="ECO:0000256" key="8">
    <source>
        <dbReference type="ARBA" id="ARBA00022967"/>
    </source>
</evidence>
<comment type="catalytic activity">
    <reaction evidence="12">
        <text>glutathione(in) + ATP + H2O = glutathione(out) + ADP + phosphate + H(+)</text>
        <dbReference type="Rhea" id="RHEA:29787"/>
        <dbReference type="ChEBI" id="CHEBI:15377"/>
        <dbReference type="ChEBI" id="CHEBI:15378"/>
        <dbReference type="ChEBI" id="CHEBI:30616"/>
        <dbReference type="ChEBI" id="CHEBI:43474"/>
        <dbReference type="ChEBI" id="CHEBI:57925"/>
        <dbReference type="ChEBI" id="CHEBI:456216"/>
    </reaction>
    <physiologicalReaction direction="left-to-right" evidence="12">
        <dbReference type="Rhea" id="RHEA:29788"/>
    </physiologicalReaction>
</comment>
<dbReference type="GO" id="GO:0034040">
    <property type="term" value="F:ATPase-coupled lipid transmembrane transporter activity"/>
    <property type="evidence" value="ECO:0007669"/>
    <property type="project" value="TreeGrafter"/>
</dbReference>
<keyword evidence="6" id="KW-0547">Nucleotide-binding</keyword>
<keyword evidence="8" id="KW-1278">Translocase</keyword>
<dbReference type="PROSITE" id="PS50893">
    <property type="entry name" value="ABC_TRANSPORTER_2"/>
    <property type="match status" value="1"/>
</dbReference>
<dbReference type="AlphaFoldDB" id="A0A9X1XLL8"/>
<dbReference type="PANTHER" id="PTHR24221:SF654">
    <property type="entry name" value="ATP-BINDING CASSETTE SUB-FAMILY B MEMBER 6"/>
    <property type="match status" value="1"/>
</dbReference>
<accession>A0A9X1XLL8</accession>
<keyword evidence="2" id="KW-0813">Transport</keyword>
<evidence type="ECO:0000256" key="10">
    <source>
        <dbReference type="ARBA" id="ARBA00022989"/>
    </source>
</evidence>
<feature type="transmembrane region" description="Helical" evidence="17">
    <location>
        <begin position="138"/>
        <end position="159"/>
    </location>
</feature>
<dbReference type="InterPro" id="IPR036640">
    <property type="entry name" value="ABC1_TM_sf"/>
</dbReference>
<feature type="transmembrane region" description="Helical" evidence="17">
    <location>
        <begin position="165"/>
        <end position="183"/>
    </location>
</feature>
<dbReference type="Gene3D" id="3.40.50.300">
    <property type="entry name" value="P-loop containing nucleotide triphosphate hydrolases"/>
    <property type="match status" value="1"/>
</dbReference>
<evidence type="ECO:0000256" key="7">
    <source>
        <dbReference type="ARBA" id="ARBA00022840"/>
    </source>
</evidence>
<dbReference type="GO" id="GO:0045454">
    <property type="term" value="P:cell redox homeostasis"/>
    <property type="evidence" value="ECO:0007669"/>
    <property type="project" value="InterPro"/>
</dbReference>
<dbReference type="SMART" id="SM00382">
    <property type="entry name" value="AAA"/>
    <property type="match status" value="1"/>
</dbReference>
<dbReference type="GO" id="GO:0005524">
    <property type="term" value="F:ATP binding"/>
    <property type="evidence" value="ECO:0007669"/>
    <property type="project" value="UniProtKB-KW"/>
</dbReference>
<dbReference type="GO" id="GO:0034775">
    <property type="term" value="P:glutathione transmembrane transport"/>
    <property type="evidence" value="ECO:0007669"/>
    <property type="project" value="InterPro"/>
</dbReference>
<evidence type="ECO:0000256" key="13">
    <source>
        <dbReference type="ARBA" id="ARBA00051241"/>
    </source>
</evidence>
<dbReference type="SUPFAM" id="SSF90123">
    <property type="entry name" value="ABC transporter transmembrane region"/>
    <property type="match status" value="1"/>
</dbReference>
<dbReference type="GO" id="GO:0140359">
    <property type="term" value="F:ABC-type transporter activity"/>
    <property type="evidence" value="ECO:0007669"/>
    <property type="project" value="InterPro"/>
</dbReference>
<protein>
    <recommendedName>
        <fullName evidence="16">Glutathione/L-cysteine transport system ATP-binding/permease protein CydC</fullName>
    </recommendedName>
</protein>